<dbReference type="Proteomes" id="UP001054837">
    <property type="component" value="Unassembled WGS sequence"/>
</dbReference>
<evidence type="ECO:0000313" key="2">
    <source>
        <dbReference type="Proteomes" id="UP001054837"/>
    </source>
</evidence>
<accession>A0AAV4PK21</accession>
<evidence type="ECO:0000313" key="1">
    <source>
        <dbReference type="EMBL" id="GIX97360.1"/>
    </source>
</evidence>
<name>A0AAV4PK21_9ARAC</name>
<organism evidence="1 2">
    <name type="scientific">Caerostris darwini</name>
    <dbReference type="NCBI Taxonomy" id="1538125"/>
    <lineage>
        <taxon>Eukaryota</taxon>
        <taxon>Metazoa</taxon>
        <taxon>Ecdysozoa</taxon>
        <taxon>Arthropoda</taxon>
        <taxon>Chelicerata</taxon>
        <taxon>Arachnida</taxon>
        <taxon>Araneae</taxon>
        <taxon>Araneomorphae</taxon>
        <taxon>Entelegynae</taxon>
        <taxon>Araneoidea</taxon>
        <taxon>Araneidae</taxon>
        <taxon>Caerostris</taxon>
    </lineage>
</organism>
<comment type="caution">
    <text evidence="1">The sequence shown here is derived from an EMBL/GenBank/DDBJ whole genome shotgun (WGS) entry which is preliminary data.</text>
</comment>
<gene>
    <name evidence="1" type="ORF">CDAR_537011</name>
</gene>
<protein>
    <submittedName>
        <fullName evidence="1">Uncharacterized protein</fullName>
    </submittedName>
</protein>
<keyword evidence="2" id="KW-1185">Reference proteome</keyword>
<dbReference type="EMBL" id="BPLQ01003031">
    <property type="protein sequence ID" value="GIX97360.1"/>
    <property type="molecule type" value="Genomic_DNA"/>
</dbReference>
<reference evidence="1 2" key="1">
    <citation type="submission" date="2021-06" db="EMBL/GenBank/DDBJ databases">
        <title>Caerostris darwini draft genome.</title>
        <authorList>
            <person name="Kono N."/>
            <person name="Arakawa K."/>
        </authorList>
    </citation>
    <scope>NUCLEOTIDE SEQUENCE [LARGE SCALE GENOMIC DNA]</scope>
</reference>
<sequence length="111" mass="12689">MAAASIGKRISVTIVRRRLLMNGLYACIPRSYNRRRLSGKRNCLRVRIGFEMALKIFEMPSAVSPTPLTELQISLHEEWRLLHSAVVDHFMESTVTRCKLCIQVKSVQISC</sequence>
<dbReference type="AlphaFoldDB" id="A0AAV4PK21"/>
<proteinExistence type="predicted"/>